<reference evidence="2 3" key="1">
    <citation type="submission" date="2024-02" db="EMBL/GenBank/DDBJ databases">
        <title>A draft genome for the cacao thread blight pathogen Marasmius crinis-equi.</title>
        <authorList>
            <person name="Cohen S.P."/>
            <person name="Baruah I.K."/>
            <person name="Amoako-Attah I."/>
            <person name="Bukari Y."/>
            <person name="Meinhardt L.W."/>
            <person name="Bailey B.A."/>
        </authorList>
    </citation>
    <scope>NUCLEOTIDE SEQUENCE [LARGE SCALE GENOMIC DNA]</scope>
    <source>
        <strain evidence="2 3">GH-76</strain>
    </source>
</reference>
<feature type="non-terminal residue" evidence="2">
    <location>
        <position position="1"/>
    </location>
</feature>
<feature type="compositionally biased region" description="Low complexity" evidence="1">
    <location>
        <begin position="44"/>
        <end position="57"/>
    </location>
</feature>
<evidence type="ECO:0000256" key="1">
    <source>
        <dbReference type="SAM" id="MobiDB-lite"/>
    </source>
</evidence>
<organism evidence="2 3">
    <name type="scientific">Marasmius crinis-equi</name>
    <dbReference type="NCBI Taxonomy" id="585013"/>
    <lineage>
        <taxon>Eukaryota</taxon>
        <taxon>Fungi</taxon>
        <taxon>Dikarya</taxon>
        <taxon>Basidiomycota</taxon>
        <taxon>Agaricomycotina</taxon>
        <taxon>Agaricomycetes</taxon>
        <taxon>Agaricomycetidae</taxon>
        <taxon>Agaricales</taxon>
        <taxon>Marasmiineae</taxon>
        <taxon>Marasmiaceae</taxon>
        <taxon>Marasmius</taxon>
    </lineage>
</organism>
<feature type="non-terminal residue" evidence="2">
    <location>
        <position position="98"/>
    </location>
</feature>
<comment type="caution">
    <text evidence="2">The sequence shown here is derived from an EMBL/GenBank/DDBJ whole genome shotgun (WGS) entry which is preliminary data.</text>
</comment>
<dbReference type="Proteomes" id="UP001465976">
    <property type="component" value="Unassembled WGS sequence"/>
</dbReference>
<sequence length="98" mass="10160">GALPHPAGYNKNLHYPDGRIIQFDSGISFNIPGATLVPPTSDHTTSTTAAPLPASNTIPNNTTIDDSQDTTPLAGPLTVSTTIDIEVSDAPLAPEPEQ</sequence>
<accession>A0ABR3EJ10</accession>
<dbReference type="EMBL" id="JBAHYK010004338">
    <property type="protein sequence ID" value="KAL0562871.1"/>
    <property type="molecule type" value="Genomic_DNA"/>
</dbReference>
<feature type="region of interest" description="Disordered" evidence="1">
    <location>
        <begin position="38"/>
        <end position="77"/>
    </location>
</feature>
<evidence type="ECO:0000313" key="2">
    <source>
        <dbReference type="EMBL" id="KAL0562871.1"/>
    </source>
</evidence>
<feature type="compositionally biased region" description="Polar residues" evidence="1">
    <location>
        <begin position="58"/>
        <end position="71"/>
    </location>
</feature>
<gene>
    <name evidence="2" type="ORF">V5O48_019207</name>
</gene>
<protein>
    <submittedName>
        <fullName evidence="2">Uncharacterized protein</fullName>
    </submittedName>
</protein>
<evidence type="ECO:0000313" key="3">
    <source>
        <dbReference type="Proteomes" id="UP001465976"/>
    </source>
</evidence>
<keyword evidence="3" id="KW-1185">Reference proteome</keyword>
<proteinExistence type="predicted"/>
<name>A0ABR3EJ10_9AGAR</name>